<dbReference type="InterPro" id="IPR006102">
    <property type="entry name" value="Ig-like_GH2"/>
</dbReference>
<evidence type="ECO:0000256" key="3">
    <source>
        <dbReference type="ARBA" id="ARBA00023295"/>
    </source>
</evidence>
<feature type="domain" description="Glycoside hydrolase family 2 catalytic" evidence="5">
    <location>
        <begin position="300"/>
        <end position="455"/>
    </location>
</feature>
<dbReference type="InterPro" id="IPR051913">
    <property type="entry name" value="GH2_Domain-Containing"/>
</dbReference>
<evidence type="ECO:0000259" key="7">
    <source>
        <dbReference type="Pfam" id="PF18565"/>
    </source>
</evidence>
<feature type="domain" description="DUF4982" evidence="6">
    <location>
        <begin position="651"/>
        <end position="710"/>
    </location>
</feature>
<dbReference type="InterPro" id="IPR017853">
    <property type="entry name" value="GH"/>
</dbReference>
<dbReference type="InterPro" id="IPR008979">
    <property type="entry name" value="Galactose-bd-like_sf"/>
</dbReference>
<evidence type="ECO:0000256" key="2">
    <source>
        <dbReference type="ARBA" id="ARBA00022801"/>
    </source>
</evidence>
<evidence type="ECO:0000313" key="9">
    <source>
        <dbReference type="Proteomes" id="UP000478417"/>
    </source>
</evidence>
<evidence type="ECO:0000259" key="6">
    <source>
        <dbReference type="Pfam" id="PF16355"/>
    </source>
</evidence>
<dbReference type="PANTHER" id="PTHR42732">
    <property type="entry name" value="BETA-GALACTOSIDASE"/>
    <property type="match status" value="1"/>
</dbReference>
<dbReference type="InterPro" id="IPR013783">
    <property type="entry name" value="Ig-like_fold"/>
</dbReference>
<dbReference type="InterPro" id="IPR032311">
    <property type="entry name" value="DUF4982"/>
</dbReference>
<keyword evidence="2 8" id="KW-0378">Hydrolase</keyword>
<dbReference type="PANTHER" id="PTHR42732:SF1">
    <property type="entry name" value="BETA-MANNOSIDASE"/>
    <property type="match status" value="1"/>
</dbReference>
<evidence type="ECO:0000256" key="1">
    <source>
        <dbReference type="ARBA" id="ARBA00007401"/>
    </source>
</evidence>
<dbReference type="PRINTS" id="PR00132">
    <property type="entry name" value="GLHYDRLASE2"/>
</dbReference>
<evidence type="ECO:0000259" key="4">
    <source>
        <dbReference type="Pfam" id="PF00703"/>
    </source>
</evidence>
<comment type="similarity">
    <text evidence="1">Belongs to the glycosyl hydrolase 2 family.</text>
</comment>
<gene>
    <name evidence="8" type="ORF">G0Q06_03340</name>
</gene>
<keyword evidence="3" id="KW-0326">Glycosidase</keyword>
<dbReference type="AlphaFoldDB" id="A0A6B2LXX0"/>
<dbReference type="RefSeq" id="WP_163962455.1">
    <property type="nucleotide sequence ID" value="NZ_JAAGNX010000001.1"/>
</dbReference>
<dbReference type="Gene3D" id="2.60.120.260">
    <property type="entry name" value="Galactose-binding domain-like"/>
    <property type="match status" value="1"/>
</dbReference>
<dbReference type="InterPro" id="IPR040605">
    <property type="entry name" value="Glyco_hydro2_dom5"/>
</dbReference>
<evidence type="ECO:0000313" key="8">
    <source>
        <dbReference type="EMBL" id="NDV61478.1"/>
    </source>
</evidence>
<name>A0A6B2LXX0_9BACT</name>
<dbReference type="GO" id="GO:0005975">
    <property type="term" value="P:carbohydrate metabolic process"/>
    <property type="evidence" value="ECO:0007669"/>
    <property type="project" value="InterPro"/>
</dbReference>
<dbReference type="GO" id="GO:0004553">
    <property type="term" value="F:hydrolase activity, hydrolyzing O-glycosyl compounds"/>
    <property type="evidence" value="ECO:0007669"/>
    <property type="project" value="InterPro"/>
</dbReference>
<evidence type="ECO:0000259" key="5">
    <source>
        <dbReference type="Pfam" id="PF02836"/>
    </source>
</evidence>
<dbReference type="EMBL" id="JAAGNX010000001">
    <property type="protein sequence ID" value="NDV61478.1"/>
    <property type="molecule type" value="Genomic_DNA"/>
</dbReference>
<comment type="caution">
    <text evidence="8">The sequence shown here is derived from an EMBL/GenBank/DDBJ whole genome shotgun (WGS) entry which is preliminary data.</text>
</comment>
<feature type="domain" description="Glycoside hydrolase family 2 immunoglobulin-like beta-sandwich" evidence="4">
    <location>
        <begin position="191"/>
        <end position="293"/>
    </location>
</feature>
<dbReference type="SUPFAM" id="SSF49303">
    <property type="entry name" value="beta-Galactosidase/glucuronidase domain"/>
    <property type="match status" value="1"/>
</dbReference>
<proteinExistence type="inferred from homology"/>
<accession>A0A6B2LXX0</accession>
<dbReference type="Pfam" id="PF00703">
    <property type="entry name" value="Glyco_hydro_2"/>
    <property type="match status" value="1"/>
</dbReference>
<organism evidence="8 9">
    <name type="scientific">Oceanipulchritudo coccoides</name>
    <dbReference type="NCBI Taxonomy" id="2706888"/>
    <lineage>
        <taxon>Bacteria</taxon>
        <taxon>Pseudomonadati</taxon>
        <taxon>Verrucomicrobiota</taxon>
        <taxon>Opitutia</taxon>
        <taxon>Puniceicoccales</taxon>
        <taxon>Oceanipulchritudinaceae</taxon>
        <taxon>Oceanipulchritudo</taxon>
    </lineage>
</organism>
<dbReference type="InterPro" id="IPR006103">
    <property type="entry name" value="Glyco_hydro_2_cat"/>
</dbReference>
<sequence length="834" mass="93512">MSLLVSAGSIPVWTSAAGVPEARMRLSEEWKFIRFESAREEPAGLQEPNLEDKHWQSLNLPHDWGVAGSFQPDLPNRTGKLSWHGIGWYRKSFPGPELEPGERLLVEFEGAMSHPQIWLNGQLVGEWAYGYSTFFIDLTPALMQGRENILAVRLDNPRESSRWYPGGGLYRDVWLVRHAAVTLDEWGPFITTPEVAVDSARVEISSTIFNRLCSDAEVRLRHTVYEPDGKQVASVVTDPVRVPKGKSKVQEATVLISSPQLWGIESPVLYSCKSEVLCGDTVYQEWRSSFGIRTIKWTSDQGFFLNGKLVELKGVCQHHDLGALGGAFNLRAAERQLEILGEMGCNAIRMAHNPPAPGLLDLCDRMGFLVVNELFDTWALNKTRADYGSDFEEWHERDLRNWVRRDRNHPSVIAWSLGNEVREQSGKNGGFERANRLVELTREEDVTRPATAGMSKGEAIINGFAQIFDVAGYNYKAVAAKSPNYATHFRVNPTQPAYGAETSSCVSSRGEYFFPLNEAKNGGFFDFQVSSYDWFAPPWAYRPDIEFDSQDRYPALAGEFVWTGFDYLGEPTPYNRDSTNLLNFSDQDDRKALMAELERLGSGAPSRSSYFGIIDLAGFPKDRFYLYQSRWRPDHPVAHVLPHWNWKGREGEITPVHVYTNGDEAELFLNGKSLGRKRKGPREYRLIWPDVAYEPGELKVIAYKEGEPWATTARETSGKAAQLKVSVDRSRLTADGRDLAFFKVEILDAKGRLVPDADPELQFEVIGAGEFVAADNGDATDWTPFFTPSRKAFNGLALVILRGSKGIPGTATLRVTSPGLEPAELSIETIDSNM</sequence>
<dbReference type="NCBIfam" id="NF041463">
    <property type="entry name" value="GalB"/>
    <property type="match status" value="1"/>
</dbReference>
<dbReference type="Pfam" id="PF18565">
    <property type="entry name" value="Glyco_hydro2_C5"/>
    <property type="match status" value="1"/>
</dbReference>
<keyword evidence="9" id="KW-1185">Reference proteome</keyword>
<dbReference type="InterPro" id="IPR006101">
    <property type="entry name" value="Glyco_hydro_2"/>
</dbReference>
<dbReference type="Pfam" id="PF02836">
    <property type="entry name" value="Glyco_hydro_2_C"/>
    <property type="match status" value="1"/>
</dbReference>
<feature type="domain" description="Glycoside hydrolase family 2" evidence="7">
    <location>
        <begin position="723"/>
        <end position="825"/>
    </location>
</feature>
<dbReference type="Gene3D" id="3.20.20.80">
    <property type="entry name" value="Glycosidases"/>
    <property type="match status" value="1"/>
</dbReference>
<dbReference type="Gene3D" id="2.60.40.10">
    <property type="entry name" value="Immunoglobulins"/>
    <property type="match status" value="3"/>
</dbReference>
<reference evidence="8 9" key="1">
    <citation type="submission" date="2020-02" db="EMBL/GenBank/DDBJ databases">
        <title>Albibacoteraceae fam. nov., the first described family within the subdivision 4 Verrucomicrobia.</title>
        <authorList>
            <person name="Xi F."/>
        </authorList>
    </citation>
    <scope>NUCLEOTIDE SEQUENCE [LARGE SCALE GENOMIC DNA]</scope>
    <source>
        <strain evidence="8 9">CK1056</strain>
    </source>
</reference>
<dbReference type="SUPFAM" id="SSF51445">
    <property type="entry name" value="(Trans)glycosidases"/>
    <property type="match status" value="1"/>
</dbReference>
<dbReference type="InterPro" id="IPR036156">
    <property type="entry name" value="Beta-gal/glucu_dom_sf"/>
</dbReference>
<dbReference type="InterPro" id="IPR048229">
    <property type="entry name" value="GalB-like"/>
</dbReference>
<dbReference type="Pfam" id="PF16355">
    <property type="entry name" value="DUF4982"/>
    <property type="match status" value="1"/>
</dbReference>
<dbReference type="Proteomes" id="UP000478417">
    <property type="component" value="Unassembled WGS sequence"/>
</dbReference>
<protein>
    <submittedName>
        <fullName evidence="8">Glycoside hydrolase family 2 protein</fullName>
    </submittedName>
</protein>
<dbReference type="SUPFAM" id="SSF49785">
    <property type="entry name" value="Galactose-binding domain-like"/>
    <property type="match status" value="1"/>
</dbReference>